<evidence type="ECO:0000256" key="1">
    <source>
        <dbReference type="SAM" id="Phobius"/>
    </source>
</evidence>
<evidence type="ECO:0000313" key="4">
    <source>
        <dbReference type="Proteomes" id="UP000295680"/>
    </source>
</evidence>
<comment type="caution">
    <text evidence="3">The sequence shown here is derived from an EMBL/GenBank/DDBJ whole genome shotgun (WGS) entry which is preliminary data.</text>
</comment>
<evidence type="ECO:0000313" key="3">
    <source>
        <dbReference type="EMBL" id="TCO55234.1"/>
    </source>
</evidence>
<feature type="transmembrane region" description="Helical" evidence="1">
    <location>
        <begin position="120"/>
        <end position="137"/>
    </location>
</feature>
<dbReference type="AlphaFoldDB" id="A0A4R2J954"/>
<keyword evidence="1" id="KW-0472">Membrane</keyword>
<evidence type="ECO:0000256" key="2">
    <source>
        <dbReference type="SAM" id="SignalP"/>
    </source>
</evidence>
<dbReference type="Proteomes" id="UP000295680">
    <property type="component" value="Unassembled WGS sequence"/>
</dbReference>
<organism evidence="3 4">
    <name type="scientific">Actinocrispum wychmicini</name>
    <dbReference type="NCBI Taxonomy" id="1213861"/>
    <lineage>
        <taxon>Bacteria</taxon>
        <taxon>Bacillati</taxon>
        <taxon>Actinomycetota</taxon>
        <taxon>Actinomycetes</taxon>
        <taxon>Pseudonocardiales</taxon>
        <taxon>Pseudonocardiaceae</taxon>
        <taxon>Actinocrispum</taxon>
    </lineage>
</organism>
<feature type="transmembrane region" description="Helical" evidence="1">
    <location>
        <begin position="80"/>
        <end position="100"/>
    </location>
</feature>
<gene>
    <name evidence="3" type="ORF">EV192_108524</name>
</gene>
<keyword evidence="1" id="KW-1133">Transmembrane helix</keyword>
<sequence>MTRASRVLLAGTAASLLSGLPSTVHAALTGKDLMAAAKAAGTLVPGRKDRPDATAGALVHFAVSATWTVVLAAIDQRRKLGVTGGAVAGLAIAALDLNLIGRAYPAIRKLPQLPQWADHVAFGAIVGALLAAGGPDVRHHDEY</sequence>
<protein>
    <submittedName>
        <fullName evidence="3">Uncharacterized protein</fullName>
    </submittedName>
</protein>
<feature type="signal peptide" evidence="2">
    <location>
        <begin position="1"/>
        <end position="26"/>
    </location>
</feature>
<dbReference type="RefSeq" id="WP_243727277.1">
    <property type="nucleotide sequence ID" value="NZ_SLWS01000008.1"/>
</dbReference>
<accession>A0A4R2J954</accession>
<keyword evidence="2" id="KW-0732">Signal</keyword>
<keyword evidence="4" id="KW-1185">Reference proteome</keyword>
<reference evidence="3 4" key="1">
    <citation type="submission" date="2019-03" db="EMBL/GenBank/DDBJ databases">
        <title>Genomic Encyclopedia of Type Strains, Phase IV (KMG-IV): sequencing the most valuable type-strain genomes for metagenomic binning, comparative biology and taxonomic classification.</title>
        <authorList>
            <person name="Goeker M."/>
        </authorList>
    </citation>
    <scope>NUCLEOTIDE SEQUENCE [LARGE SCALE GENOMIC DNA]</scope>
    <source>
        <strain evidence="3 4">DSM 45934</strain>
    </source>
</reference>
<keyword evidence="1" id="KW-0812">Transmembrane</keyword>
<name>A0A4R2J954_9PSEU</name>
<feature type="transmembrane region" description="Helical" evidence="1">
    <location>
        <begin position="53"/>
        <end position="73"/>
    </location>
</feature>
<feature type="chain" id="PRO_5020719998" evidence="2">
    <location>
        <begin position="27"/>
        <end position="143"/>
    </location>
</feature>
<dbReference type="EMBL" id="SLWS01000008">
    <property type="protein sequence ID" value="TCO55234.1"/>
    <property type="molecule type" value="Genomic_DNA"/>
</dbReference>
<proteinExistence type="predicted"/>